<name>A0A8K0FY58_IGNLU</name>
<protein>
    <recommendedName>
        <fullName evidence="5">Peptidase S1 domain-containing protein</fullName>
    </recommendedName>
</protein>
<keyword evidence="4" id="KW-1015">Disulfide bond</keyword>
<evidence type="ECO:0000256" key="4">
    <source>
        <dbReference type="ARBA" id="ARBA00023157"/>
    </source>
</evidence>
<dbReference type="PANTHER" id="PTHR24276:SF98">
    <property type="entry name" value="FI18310P1-RELATED"/>
    <property type="match status" value="1"/>
</dbReference>
<evidence type="ECO:0000256" key="1">
    <source>
        <dbReference type="ARBA" id="ARBA00022670"/>
    </source>
</evidence>
<evidence type="ECO:0000259" key="5">
    <source>
        <dbReference type="PROSITE" id="PS50240"/>
    </source>
</evidence>
<gene>
    <name evidence="6" type="ORF">ILUMI_21232</name>
</gene>
<proteinExistence type="predicted"/>
<dbReference type="Proteomes" id="UP000801492">
    <property type="component" value="Unassembled WGS sequence"/>
</dbReference>
<dbReference type="GO" id="GO:0006508">
    <property type="term" value="P:proteolysis"/>
    <property type="evidence" value="ECO:0007669"/>
    <property type="project" value="UniProtKB-KW"/>
</dbReference>
<dbReference type="Pfam" id="PF00089">
    <property type="entry name" value="Trypsin"/>
    <property type="match status" value="1"/>
</dbReference>
<organism evidence="6 7">
    <name type="scientific">Ignelater luminosus</name>
    <name type="common">Cucubano</name>
    <name type="synonym">Pyrophorus luminosus</name>
    <dbReference type="NCBI Taxonomy" id="2038154"/>
    <lineage>
        <taxon>Eukaryota</taxon>
        <taxon>Metazoa</taxon>
        <taxon>Ecdysozoa</taxon>
        <taxon>Arthropoda</taxon>
        <taxon>Hexapoda</taxon>
        <taxon>Insecta</taxon>
        <taxon>Pterygota</taxon>
        <taxon>Neoptera</taxon>
        <taxon>Endopterygota</taxon>
        <taxon>Coleoptera</taxon>
        <taxon>Polyphaga</taxon>
        <taxon>Elateriformia</taxon>
        <taxon>Elateroidea</taxon>
        <taxon>Elateridae</taxon>
        <taxon>Agrypninae</taxon>
        <taxon>Pyrophorini</taxon>
        <taxon>Ignelater</taxon>
    </lineage>
</organism>
<keyword evidence="3" id="KW-0720">Serine protease</keyword>
<dbReference type="PANTHER" id="PTHR24276">
    <property type="entry name" value="POLYSERASE-RELATED"/>
    <property type="match status" value="1"/>
</dbReference>
<dbReference type="EMBL" id="VTPC01090045">
    <property type="protein sequence ID" value="KAF2884955.1"/>
    <property type="molecule type" value="Genomic_DNA"/>
</dbReference>
<accession>A0A8K0FY58</accession>
<evidence type="ECO:0000256" key="2">
    <source>
        <dbReference type="ARBA" id="ARBA00022801"/>
    </source>
</evidence>
<dbReference type="GO" id="GO:0004252">
    <property type="term" value="F:serine-type endopeptidase activity"/>
    <property type="evidence" value="ECO:0007669"/>
    <property type="project" value="InterPro"/>
</dbReference>
<comment type="caution">
    <text evidence="6">The sequence shown here is derived from an EMBL/GenBank/DDBJ whole genome shotgun (WGS) entry which is preliminary data.</text>
</comment>
<dbReference type="InterPro" id="IPR050430">
    <property type="entry name" value="Peptidase_S1"/>
</dbReference>
<feature type="domain" description="Peptidase S1" evidence="5">
    <location>
        <begin position="1"/>
        <end position="151"/>
    </location>
</feature>
<keyword evidence="2" id="KW-0378">Hydrolase</keyword>
<keyword evidence="1" id="KW-0645">Protease</keyword>
<evidence type="ECO:0000256" key="3">
    <source>
        <dbReference type="ARBA" id="ARBA00022825"/>
    </source>
</evidence>
<keyword evidence="7" id="KW-1185">Reference proteome</keyword>
<reference evidence="6" key="1">
    <citation type="submission" date="2019-08" db="EMBL/GenBank/DDBJ databases">
        <title>The genome of the North American firefly Photinus pyralis.</title>
        <authorList>
            <consortium name="Photinus pyralis genome working group"/>
            <person name="Fallon T.R."/>
            <person name="Sander Lower S.E."/>
            <person name="Weng J.-K."/>
        </authorList>
    </citation>
    <scope>NUCLEOTIDE SEQUENCE</scope>
    <source>
        <strain evidence="6">TRF0915ILg1</strain>
        <tissue evidence="6">Whole body</tissue>
    </source>
</reference>
<dbReference type="SMART" id="SM00020">
    <property type="entry name" value="Tryp_SPc"/>
    <property type="match status" value="1"/>
</dbReference>
<dbReference type="InterPro" id="IPR001254">
    <property type="entry name" value="Trypsin_dom"/>
</dbReference>
<evidence type="ECO:0000313" key="7">
    <source>
        <dbReference type="Proteomes" id="UP000801492"/>
    </source>
</evidence>
<dbReference type="PROSITE" id="PS50240">
    <property type="entry name" value="TRYPSIN_DOM"/>
    <property type="match status" value="1"/>
</dbReference>
<evidence type="ECO:0000313" key="6">
    <source>
        <dbReference type="EMBL" id="KAF2884955.1"/>
    </source>
</evidence>
<dbReference type="OrthoDB" id="60866at2759"/>
<sequence>MVLNTTKVHGKFNTLTIQHDIGLIILNKSIRYSDFVHPIELETCYECSGWGETSYSGLGSNNLPYVNLKISNVKYQMAYEKTTIITQIFETQLCKLTREGEGACKDDPGGPLIADGKQVGIVSLSELCDIRYPDVYAKIFSYIDWIARNFKD</sequence>
<dbReference type="InterPro" id="IPR009003">
    <property type="entry name" value="Peptidase_S1_PA"/>
</dbReference>
<dbReference type="AlphaFoldDB" id="A0A8K0FY58"/>
<dbReference type="SUPFAM" id="SSF50494">
    <property type="entry name" value="Trypsin-like serine proteases"/>
    <property type="match status" value="1"/>
</dbReference>
<dbReference type="InterPro" id="IPR043504">
    <property type="entry name" value="Peptidase_S1_PA_chymotrypsin"/>
</dbReference>
<dbReference type="Gene3D" id="2.40.10.10">
    <property type="entry name" value="Trypsin-like serine proteases"/>
    <property type="match status" value="1"/>
</dbReference>